<organism evidence="1 2">
    <name type="scientific">Rhodoglobus vestalii</name>
    <dbReference type="NCBI Taxonomy" id="193384"/>
    <lineage>
        <taxon>Bacteria</taxon>
        <taxon>Bacillati</taxon>
        <taxon>Actinomycetota</taxon>
        <taxon>Actinomycetes</taxon>
        <taxon>Micrococcales</taxon>
        <taxon>Microbacteriaceae</taxon>
        <taxon>Rhodoglobus</taxon>
    </lineage>
</organism>
<name>A0A8H2K4U1_9MICO</name>
<protein>
    <submittedName>
        <fullName evidence="1">Uncharacterized protein</fullName>
    </submittedName>
</protein>
<evidence type="ECO:0000313" key="1">
    <source>
        <dbReference type="EMBL" id="TQO19813.1"/>
    </source>
</evidence>
<accession>A0A8H2K4U1</accession>
<sequence length="77" mass="7868">MSEITELAGFDTAFATALAGVLVEVGPILDERQKRVLAGAGARQLGHGGIKLVAAATGVSGVLRIFRTVGPLKMGVH</sequence>
<reference evidence="1 2" key="1">
    <citation type="submission" date="2019-06" db="EMBL/GenBank/DDBJ databases">
        <title>Sequencing the genomes of 1000 actinobacteria strains.</title>
        <authorList>
            <person name="Klenk H.-P."/>
        </authorList>
    </citation>
    <scope>NUCLEOTIDE SEQUENCE [LARGE SCALE GENOMIC DNA]</scope>
    <source>
        <strain evidence="1 2">DSM 21947</strain>
    </source>
</reference>
<gene>
    <name evidence="1" type="ORF">FB472_1395</name>
</gene>
<dbReference type="EMBL" id="VFRA01000001">
    <property type="protein sequence ID" value="TQO19813.1"/>
    <property type="molecule type" value="Genomic_DNA"/>
</dbReference>
<dbReference type="RefSeq" id="WP_425467233.1">
    <property type="nucleotide sequence ID" value="NZ_VFRA01000001.1"/>
</dbReference>
<proteinExistence type="predicted"/>
<comment type="caution">
    <text evidence="1">The sequence shown here is derived from an EMBL/GenBank/DDBJ whole genome shotgun (WGS) entry which is preliminary data.</text>
</comment>
<dbReference type="AlphaFoldDB" id="A0A8H2K4U1"/>
<evidence type="ECO:0000313" key="2">
    <source>
        <dbReference type="Proteomes" id="UP000316560"/>
    </source>
</evidence>
<keyword evidence="2" id="KW-1185">Reference proteome</keyword>
<dbReference type="Proteomes" id="UP000316560">
    <property type="component" value="Unassembled WGS sequence"/>
</dbReference>